<reference evidence="7 8" key="1">
    <citation type="submission" date="2019-07" db="EMBL/GenBank/DDBJ databases">
        <title>Draft genome assembly of a fouling barnacle, Amphibalanus amphitrite (Darwin, 1854): The first reference genome for Thecostraca.</title>
        <authorList>
            <person name="Kim W."/>
        </authorList>
    </citation>
    <scope>NUCLEOTIDE SEQUENCE [LARGE SCALE GENOMIC DNA]</scope>
    <source>
        <strain evidence="7">SNU_AA5</strain>
        <tissue evidence="7">Soma without cirri and trophi</tissue>
    </source>
</reference>
<protein>
    <submittedName>
        <fullName evidence="7">Sperm-specific protein PHI-2B</fullName>
    </submittedName>
</protein>
<dbReference type="EMBL" id="VIIS01001753">
    <property type="protein sequence ID" value="KAF0293367.1"/>
    <property type="molecule type" value="Genomic_DNA"/>
</dbReference>
<evidence type="ECO:0000256" key="1">
    <source>
        <dbReference type="ARBA" id="ARBA00002809"/>
    </source>
</evidence>
<dbReference type="GO" id="GO:0005634">
    <property type="term" value="C:nucleus"/>
    <property type="evidence" value="ECO:0007669"/>
    <property type="project" value="UniProtKB-SubCell"/>
</dbReference>
<dbReference type="InterPro" id="IPR036388">
    <property type="entry name" value="WH-like_DNA-bd_sf"/>
</dbReference>
<evidence type="ECO:0000259" key="6">
    <source>
        <dbReference type="PROSITE" id="PS51504"/>
    </source>
</evidence>
<organism evidence="7 8">
    <name type="scientific">Amphibalanus amphitrite</name>
    <name type="common">Striped barnacle</name>
    <name type="synonym">Balanus amphitrite</name>
    <dbReference type="NCBI Taxonomy" id="1232801"/>
    <lineage>
        <taxon>Eukaryota</taxon>
        <taxon>Metazoa</taxon>
        <taxon>Ecdysozoa</taxon>
        <taxon>Arthropoda</taxon>
        <taxon>Crustacea</taxon>
        <taxon>Multicrustacea</taxon>
        <taxon>Cirripedia</taxon>
        <taxon>Thoracica</taxon>
        <taxon>Thoracicalcarea</taxon>
        <taxon>Balanomorpha</taxon>
        <taxon>Balanoidea</taxon>
        <taxon>Balanidae</taxon>
        <taxon>Amphibalaninae</taxon>
        <taxon>Amphibalanus</taxon>
    </lineage>
</organism>
<dbReference type="PRINTS" id="PR00624">
    <property type="entry name" value="HISTONEH5"/>
</dbReference>
<keyword evidence="3 4" id="KW-0539">Nucleus</keyword>
<dbReference type="SMART" id="SM00526">
    <property type="entry name" value="H15"/>
    <property type="match status" value="1"/>
</dbReference>
<dbReference type="SUPFAM" id="SSF46785">
    <property type="entry name" value="Winged helix' DNA-binding domain"/>
    <property type="match status" value="1"/>
</dbReference>
<dbReference type="InterPro" id="IPR036390">
    <property type="entry name" value="WH_DNA-bd_sf"/>
</dbReference>
<evidence type="ECO:0000313" key="7">
    <source>
        <dbReference type="EMBL" id="KAF0293367.1"/>
    </source>
</evidence>
<evidence type="ECO:0000256" key="2">
    <source>
        <dbReference type="ARBA" id="ARBA00023125"/>
    </source>
</evidence>
<accession>A0A6A4VAN6</accession>
<dbReference type="OrthoDB" id="1110759at2759"/>
<evidence type="ECO:0000256" key="3">
    <source>
        <dbReference type="ARBA" id="ARBA00023242"/>
    </source>
</evidence>
<evidence type="ECO:0000256" key="5">
    <source>
        <dbReference type="SAM" id="MobiDB-lite"/>
    </source>
</evidence>
<feature type="compositionally biased region" description="Low complexity" evidence="5">
    <location>
        <begin position="214"/>
        <end position="240"/>
    </location>
</feature>
<dbReference type="GO" id="GO:0030527">
    <property type="term" value="F:structural constituent of chromatin"/>
    <property type="evidence" value="ECO:0007669"/>
    <property type="project" value="InterPro"/>
</dbReference>
<dbReference type="InterPro" id="IPR005818">
    <property type="entry name" value="Histone_H1/H5_H15"/>
</dbReference>
<feature type="compositionally biased region" description="Basic residues" evidence="5">
    <location>
        <begin position="241"/>
        <end position="258"/>
    </location>
</feature>
<comment type="similarity">
    <text evidence="4">Belongs to the histone H1/H5 family.</text>
</comment>
<dbReference type="GO" id="GO:0006334">
    <property type="term" value="P:nucleosome assembly"/>
    <property type="evidence" value="ECO:0007669"/>
    <property type="project" value="InterPro"/>
</dbReference>
<comment type="function">
    <text evidence="1">Histones H1 are necessary for the condensation of nucleosome chains into higher-order structures.</text>
</comment>
<dbReference type="PROSITE" id="PS51504">
    <property type="entry name" value="H15"/>
    <property type="match status" value="1"/>
</dbReference>
<keyword evidence="4" id="KW-0158">Chromosome</keyword>
<comment type="subcellular location">
    <subcellularLocation>
        <location evidence="4">Nucleus</location>
    </subcellularLocation>
</comment>
<dbReference type="Pfam" id="PF00538">
    <property type="entry name" value="Linker_histone"/>
    <property type="match status" value="1"/>
</dbReference>
<dbReference type="AlphaFoldDB" id="A0A6A4VAN6"/>
<comment type="caution">
    <text evidence="7">The sequence shown here is derived from an EMBL/GenBank/DDBJ whole genome shotgun (WGS) entry which is preliminary data.</text>
</comment>
<feature type="compositionally biased region" description="Low complexity" evidence="5">
    <location>
        <begin position="78"/>
        <end position="100"/>
    </location>
</feature>
<sequence>MPCPDEPEVPPAGHQSPVTRGDSERGRRRGPGGRDQTTSKPRGFAAVILPPRGINNNNNNKAKRAPSALGGAVRRTQADAAHAAPAETPAAPADAPAARATDAKPAKRAPKSKDGAAKRVKPDRPPTMQLIGNAIEADKNVKGTSVRAIKKHIMANHSVPSAMLKRMLRKAFEAGLSGGQLARPKGQTEARVLSGRYRLATKDKAKPTLKKAVAKSPAKAASAKPAKTQTPSKAAAAKKATPVKKVTKSPTKVKKMAAKKITAKKPVAKKMAAGKVVKV</sequence>
<name>A0A6A4VAN6_AMPAM</name>
<feature type="domain" description="H15" evidence="6">
    <location>
        <begin position="123"/>
        <end position="201"/>
    </location>
</feature>
<feature type="region of interest" description="Disordered" evidence="5">
    <location>
        <begin position="204"/>
        <end position="258"/>
    </location>
</feature>
<dbReference type="CDD" id="cd00073">
    <property type="entry name" value="H15"/>
    <property type="match status" value="1"/>
</dbReference>
<dbReference type="GO" id="GO:0003677">
    <property type="term" value="F:DNA binding"/>
    <property type="evidence" value="ECO:0007669"/>
    <property type="project" value="UniProtKB-KW"/>
</dbReference>
<feature type="compositionally biased region" description="Basic and acidic residues" evidence="5">
    <location>
        <begin position="101"/>
        <end position="124"/>
    </location>
</feature>
<dbReference type="Gene3D" id="1.10.10.10">
    <property type="entry name" value="Winged helix-like DNA-binding domain superfamily/Winged helix DNA-binding domain"/>
    <property type="match status" value="1"/>
</dbReference>
<keyword evidence="2 4" id="KW-0238">DNA-binding</keyword>
<dbReference type="InterPro" id="IPR005819">
    <property type="entry name" value="H1/H5"/>
</dbReference>
<proteinExistence type="inferred from homology"/>
<feature type="region of interest" description="Disordered" evidence="5">
    <location>
        <begin position="1"/>
        <end position="136"/>
    </location>
</feature>
<keyword evidence="8" id="KW-1185">Reference proteome</keyword>
<dbReference type="GO" id="GO:0000786">
    <property type="term" value="C:nucleosome"/>
    <property type="evidence" value="ECO:0007669"/>
    <property type="project" value="InterPro"/>
</dbReference>
<gene>
    <name evidence="7" type="primary">H1L_4</name>
    <name evidence="7" type="ORF">FJT64_000945</name>
</gene>
<evidence type="ECO:0000313" key="8">
    <source>
        <dbReference type="Proteomes" id="UP000440578"/>
    </source>
</evidence>
<evidence type="ECO:0000256" key="4">
    <source>
        <dbReference type="RuleBase" id="RU003894"/>
    </source>
</evidence>
<dbReference type="Proteomes" id="UP000440578">
    <property type="component" value="Unassembled WGS sequence"/>
</dbReference>